<accession>A0A4R2KTN1</accession>
<dbReference type="EMBL" id="SLWV01000013">
    <property type="protein sequence ID" value="TCO74439.1"/>
    <property type="molecule type" value="Genomic_DNA"/>
</dbReference>
<dbReference type="Proteomes" id="UP000294919">
    <property type="component" value="Unassembled WGS sequence"/>
</dbReference>
<organism evidence="1 2">
    <name type="scientific">Marinisporobacter balticus</name>
    <dbReference type="NCBI Taxonomy" id="2018667"/>
    <lineage>
        <taxon>Bacteria</taxon>
        <taxon>Bacillati</taxon>
        <taxon>Bacillota</taxon>
        <taxon>Clostridia</taxon>
        <taxon>Peptostreptococcales</taxon>
        <taxon>Thermotaleaceae</taxon>
        <taxon>Marinisporobacter</taxon>
    </lineage>
</organism>
<evidence type="ECO:0000313" key="1">
    <source>
        <dbReference type="EMBL" id="TCO74439.1"/>
    </source>
</evidence>
<dbReference type="RefSeq" id="WP_132245581.1">
    <property type="nucleotide sequence ID" value="NZ_SLWV01000013.1"/>
</dbReference>
<keyword evidence="2" id="KW-1185">Reference proteome</keyword>
<gene>
    <name evidence="1" type="ORF">EV214_11386</name>
</gene>
<dbReference type="AlphaFoldDB" id="A0A4R2KTN1"/>
<proteinExistence type="predicted"/>
<dbReference type="Pfam" id="PF09932">
    <property type="entry name" value="DUF2164"/>
    <property type="match status" value="1"/>
</dbReference>
<dbReference type="OrthoDB" id="573733at2"/>
<dbReference type="InterPro" id="IPR018680">
    <property type="entry name" value="DUF2164"/>
</dbReference>
<protein>
    <submittedName>
        <fullName evidence="1">Uncharacterized protein (DUF2164 family)</fullName>
    </submittedName>
</protein>
<evidence type="ECO:0000313" key="2">
    <source>
        <dbReference type="Proteomes" id="UP000294919"/>
    </source>
</evidence>
<reference evidence="1 2" key="1">
    <citation type="submission" date="2019-03" db="EMBL/GenBank/DDBJ databases">
        <title>Genomic Encyclopedia of Type Strains, Phase IV (KMG-IV): sequencing the most valuable type-strain genomes for metagenomic binning, comparative biology and taxonomic classification.</title>
        <authorList>
            <person name="Goeker M."/>
        </authorList>
    </citation>
    <scope>NUCLEOTIDE SEQUENCE [LARGE SCALE GENOMIC DNA]</scope>
    <source>
        <strain evidence="1 2">DSM 102940</strain>
    </source>
</reference>
<sequence length="74" mass="8866">MNKIKLTKDRYEDAVEEIRRYFECEREESIGNLQGQLILDVIVEKIGPHIYNQAISDMQKYMNDKVDDMYAYMI</sequence>
<comment type="caution">
    <text evidence="1">The sequence shown here is derived from an EMBL/GenBank/DDBJ whole genome shotgun (WGS) entry which is preliminary data.</text>
</comment>
<name>A0A4R2KTN1_9FIRM</name>